<keyword evidence="1" id="KW-0547">Nucleotide-binding</keyword>
<dbReference type="SUPFAM" id="SSF52540">
    <property type="entry name" value="P-loop containing nucleoside triphosphate hydrolases"/>
    <property type="match status" value="1"/>
</dbReference>
<dbReference type="InterPro" id="IPR027417">
    <property type="entry name" value="P-loop_NTPase"/>
</dbReference>
<dbReference type="InterPro" id="IPR000795">
    <property type="entry name" value="T_Tr_GTP-bd_dom"/>
</dbReference>
<dbReference type="Gene3D" id="3.40.50.300">
    <property type="entry name" value="P-loop containing nucleotide triphosphate hydrolases"/>
    <property type="match status" value="1"/>
</dbReference>
<proteinExistence type="predicted"/>
<dbReference type="Pfam" id="PF00009">
    <property type="entry name" value="GTP_EFTU"/>
    <property type="match status" value="1"/>
</dbReference>
<dbReference type="Proteomes" id="UP000077755">
    <property type="component" value="Chromosome 8"/>
</dbReference>
<feature type="compositionally biased region" description="Basic and acidic residues" evidence="3">
    <location>
        <begin position="314"/>
        <end position="338"/>
    </location>
</feature>
<dbReference type="AlphaFoldDB" id="A0A175YLL5"/>
<feature type="region of interest" description="Disordered" evidence="3">
    <location>
        <begin position="544"/>
        <end position="591"/>
    </location>
</feature>
<feature type="domain" description="Tr-type G" evidence="4">
    <location>
        <begin position="25"/>
        <end position="121"/>
    </location>
</feature>
<evidence type="ECO:0000313" key="6">
    <source>
        <dbReference type="EMBL" id="WOH11591.1"/>
    </source>
</evidence>
<feature type="compositionally biased region" description="Low complexity" evidence="3">
    <location>
        <begin position="554"/>
        <end position="566"/>
    </location>
</feature>
<protein>
    <recommendedName>
        <fullName evidence="4">Tr-type G domain-containing protein</fullName>
    </recommendedName>
</protein>
<sequence length="685" mass="79728">MRGYISEHLSWYHHVPDLMSWGSGAGIAILVISGAENDPLSDEEKLKQIVQRVYLIRFLGIPKIVIVINKMDDPTYSLTRFMELKKSVVDVLKRAGYDYKNDTMSVPISGKSGLNIQTMTRHLRYSGKCLFETLATIDVSQLAMRVTSDQTWSPKEVEELGLFEELFKIDTSIDKDQTDQSKATLWYRRAKIAGKLQLFNAFQDADKAVECNLDLSNNPEYGEEVNDPFLYKIKGDLHYSRQSFDLARENYLHAYEIFNKQRWKKAVEKLQELICTSELLQSEEEEKLKTQTKKKGKNKGEKKEELLEENEELKEEKKEEHFDEKKDDELKEEKKKEEIGEKKDDDSILKISIVTDFSLDAKPQDGVYSGYKIRADISLPISIIRCSDYQKQNYQKLLSLGDIGPHVLSIHDMYDFTIEEESSTFFVVQPIKSVDYYYFLKFEDFRNRVKIDEGDKESILTKWWLFIQPEFQKKIRNHVPMWWLLDHQYFWSPDNCVDFVIKLRGLLKTPLMHKFRWELQYEMMKDVGGFWADHIPDGILKEIWRKGDPNQDPSESSTSDASSTLDAPKESDAPSTSDAPKESDAPSTSDAVKEDGWIKVAPYTQQYDIVRYMTAVYSHYNDDEYSAFRPGGKTVDNVEIEQQLRVCFPKIYGQIANALYRCPKTKQYDNFEGKVLKVLSRHHTE</sequence>
<evidence type="ECO:0000256" key="2">
    <source>
        <dbReference type="ARBA" id="ARBA00023134"/>
    </source>
</evidence>
<dbReference type="PANTHER" id="PTHR23115">
    <property type="entry name" value="TRANSLATION FACTOR"/>
    <property type="match status" value="1"/>
</dbReference>
<reference evidence="6" key="2">
    <citation type="submission" date="2022-03" db="EMBL/GenBank/DDBJ databases">
        <title>Draft title - Genomic analysis of global carrot germplasm unveils the trajectory of domestication and the origin of high carotenoid orange carrot.</title>
        <authorList>
            <person name="Iorizzo M."/>
            <person name="Ellison S."/>
            <person name="Senalik D."/>
            <person name="Macko-Podgorni A."/>
            <person name="Grzebelus D."/>
            <person name="Bostan H."/>
            <person name="Rolling W."/>
            <person name="Curaba J."/>
            <person name="Simon P."/>
        </authorList>
    </citation>
    <scope>NUCLEOTIDE SEQUENCE</scope>
    <source>
        <tissue evidence="6">Leaf</tissue>
    </source>
</reference>
<evidence type="ECO:0000313" key="5">
    <source>
        <dbReference type="EMBL" id="KZM84247.1"/>
    </source>
</evidence>
<keyword evidence="2" id="KW-0342">GTP-binding</keyword>
<dbReference type="EMBL" id="CP093350">
    <property type="protein sequence ID" value="WOH11591.1"/>
    <property type="molecule type" value="Genomic_DNA"/>
</dbReference>
<reference evidence="5" key="1">
    <citation type="journal article" date="2016" name="Nat. Genet.">
        <title>A high-quality carrot genome assembly provides new insights into carotenoid accumulation and asterid genome evolution.</title>
        <authorList>
            <person name="Iorizzo M."/>
            <person name="Ellison S."/>
            <person name="Senalik D."/>
            <person name="Zeng P."/>
            <person name="Satapoomin P."/>
            <person name="Huang J."/>
            <person name="Bowman M."/>
            <person name="Iovene M."/>
            <person name="Sanseverino W."/>
            <person name="Cavagnaro P."/>
            <person name="Yildiz M."/>
            <person name="Macko-Podgorni A."/>
            <person name="Moranska E."/>
            <person name="Grzebelus E."/>
            <person name="Grzebelus D."/>
            <person name="Ashrafi H."/>
            <person name="Zheng Z."/>
            <person name="Cheng S."/>
            <person name="Spooner D."/>
            <person name="Van Deynze A."/>
            <person name="Simon P."/>
        </authorList>
    </citation>
    <scope>NUCLEOTIDE SEQUENCE [LARGE SCALE GENOMIC DNA]</scope>
    <source>
        <tissue evidence="5">Leaf</tissue>
    </source>
</reference>
<keyword evidence="7" id="KW-1185">Reference proteome</keyword>
<dbReference type="Gramene" id="KZM84247">
    <property type="protein sequence ID" value="KZM84247"/>
    <property type="gene ID" value="DCAR_028459"/>
</dbReference>
<gene>
    <name evidence="5" type="ORF">DCAR_028459</name>
    <name evidence="6" type="ORF">DCAR_0831081</name>
</gene>
<name>A0A175YLL5_DAUCS</name>
<dbReference type="EMBL" id="LNRQ01000008">
    <property type="protein sequence ID" value="KZM84247.1"/>
    <property type="molecule type" value="Genomic_DNA"/>
</dbReference>
<evidence type="ECO:0000313" key="7">
    <source>
        <dbReference type="Proteomes" id="UP000077755"/>
    </source>
</evidence>
<dbReference type="STRING" id="79200.A0A175YLL5"/>
<organism evidence="5">
    <name type="scientific">Daucus carota subsp. sativus</name>
    <name type="common">Carrot</name>
    <dbReference type="NCBI Taxonomy" id="79200"/>
    <lineage>
        <taxon>Eukaryota</taxon>
        <taxon>Viridiplantae</taxon>
        <taxon>Streptophyta</taxon>
        <taxon>Embryophyta</taxon>
        <taxon>Tracheophyta</taxon>
        <taxon>Spermatophyta</taxon>
        <taxon>Magnoliopsida</taxon>
        <taxon>eudicotyledons</taxon>
        <taxon>Gunneridae</taxon>
        <taxon>Pentapetalae</taxon>
        <taxon>asterids</taxon>
        <taxon>campanulids</taxon>
        <taxon>Apiales</taxon>
        <taxon>Apiaceae</taxon>
        <taxon>Apioideae</taxon>
        <taxon>Scandiceae</taxon>
        <taxon>Daucinae</taxon>
        <taxon>Daucus</taxon>
        <taxon>Daucus sect. Daucus</taxon>
    </lineage>
</organism>
<evidence type="ECO:0000256" key="3">
    <source>
        <dbReference type="SAM" id="MobiDB-lite"/>
    </source>
</evidence>
<dbReference type="GO" id="GO:0003924">
    <property type="term" value="F:GTPase activity"/>
    <property type="evidence" value="ECO:0007669"/>
    <property type="project" value="InterPro"/>
</dbReference>
<evidence type="ECO:0000256" key="1">
    <source>
        <dbReference type="ARBA" id="ARBA00022741"/>
    </source>
</evidence>
<accession>A0A175YLL5</accession>
<feature type="region of interest" description="Disordered" evidence="3">
    <location>
        <begin position="285"/>
        <end position="338"/>
    </location>
</feature>
<dbReference type="GO" id="GO:0005525">
    <property type="term" value="F:GTP binding"/>
    <property type="evidence" value="ECO:0007669"/>
    <property type="project" value="UniProtKB-KW"/>
</dbReference>
<evidence type="ECO:0000259" key="4">
    <source>
        <dbReference type="Pfam" id="PF00009"/>
    </source>
</evidence>
<dbReference type="InterPro" id="IPR050100">
    <property type="entry name" value="TRAFAC_GTPase_members"/>
</dbReference>